<proteinExistence type="predicted"/>
<dbReference type="CDD" id="cd06257">
    <property type="entry name" value="DnaJ"/>
    <property type="match status" value="1"/>
</dbReference>
<evidence type="ECO:0000259" key="2">
    <source>
        <dbReference type="PROSITE" id="PS50076"/>
    </source>
</evidence>
<dbReference type="FunFam" id="1.10.287.110:FF:000106">
    <property type="entry name" value="Putative heat shock protein-like protein"/>
    <property type="match status" value="1"/>
</dbReference>
<dbReference type="PANTHER" id="PTHR24078:SF519">
    <property type="entry name" value="DNAJ HOMOLOG SUBFAMILY B MEMBER 13"/>
    <property type="match status" value="1"/>
</dbReference>
<name>A0AAD5X9R4_9FUNG</name>
<dbReference type="FunFam" id="2.60.260.20:FF:000002">
    <property type="entry name" value="Dnaj homolog subfamily b member"/>
    <property type="match status" value="1"/>
</dbReference>
<dbReference type="CDD" id="cd10747">
    <property type="entry name" value="DnaJ_C"/>
    <property type="match status" value="1"/>
</dbReference>
<protein>
    <submittedName>
        <fullName evidence="3">DnaJ sub B member 13</fullName>
    </submittedName>
</protein>
<keyword evidence="4" id="KW-1185">Reference proteome</keyword>
<dbReference type="InterPro" id="IPR008971">
    <property type="entry name" value="HSP40/DnaJ_pept-bd"/>
</dbReference>
<accession>A0AAD5X9R4</accession>
<dbReference type="PROSITE" id="PS00636">
    <property type="entry name" value="DNAJ_1"/>
    <property type="match status" value="1"/>
</dbReference>
<dbReference type="SUPFAM" id="SSF46565">
    <property type="entry name" value="Chaperone J-domain"/>
    <property type="match status" value="1"/>
</dbReference>
<reference evidence="3" key="1">
    <citation type="submission" date="2020-05" db="EMBL/GenBank/DDBJ databases">
        <title>Phylogenomic resolution of chytrid fungi.</title>
        <authorList>
            <person name="Stajich J.E."/>
            <person name="Amses K."/>
            <person name="Simmons R."/>
            <person name="Seto K."/>
            <person name="Myers J."/>
            <person name="Bonds A."/>
            <person name="Quandt C.A."/>
            <person name="Barry K."/>
            <person name="Liu P."/>
            <person name="Grigoriev I."/>
            <person name="Longcore J.E."/>
            <person name="James T.Y."/>
        </authorList>
    </citation>
    <scope>NUCLEOTIDE SEQUENCE</scope>
    <source>
        <strain evidence="3">JEL0513</strain>
    </source>
</reference>
<dbReference type="SUPFAM" id="SSF49493">
    <property type="entry name" value="HSP40/DnaJ peptide-binding domain"/>
    <property type="match status" value="2"/>
</dbReference>
<organism evidence="3 4">
    <name type="scientific">Physocladia obscura</name>
    <dbReference type="NCBI Taxonomy" id="109957"/>
    <lineage>
        <taxon>Eukaryota</taxon>
        <taxon>Fungi</taxon>
        <taxon>Fungi incertae sedis</taxon>
        <taxon>Chytridiomycota</taxon>
        <taxon>Chytridiomycota incertae sedis</taxon>
        <taxon>Chytridiomycetes</taxon>
        <taxon>Chytridiales</taxon>
        <taxon>Chytriomycetaceae</taxon>
        <taxon>Physocladia</taxon>
    </lineage>
</organism>
<dbReference type="PRINTS" id="PR00625">
    <property type="entry name" value="JDOMAIN"/>
</dbReference>
<dbReference type="InterPro" id="IPR001623">
    <property type="entry name" value="DnaJ_domain"/>
</dbReference>
<dbReference type="SMART" id="SM00271">
    <property type="entry name" value="DnaJ"/>
    <property type="match status" value="1"/>
</dbReference>
<evidence type="ECO:0000313" key="4">
    <source>
        <dbReference type="Proteomes" id="UP001211907"/>
    </source>
</evidence>
<dbReference type="GO" id="GO:0051087">
    <property type="term" value="F:protein-folding chaperone binding"/>
    <property type="evidence" value="ECO:0007669"/>
    <property type="project" value="TreeGrafter"/>
</dbReference>
<dbReference type="PANTHER" id="PTHR24078">
    <property type="entry name" value="DNAJ HOMOLOG SUBFAMILY C MEMBER"/>
    <property type="match status" value="1"/>
</dbReference>
<dbReference type="InterPro" id="IPR002939">
    <property type="entry name" value="DnaJ_C"/>
</dbReference>
<dbReference type="Pfam" id="PF00226">
    <property type="entry name" value="DnaJ"/>
    <property type="match status" value="1"/>
</dbReference>
<dbReference type="GO" id="GO:0005829">
    <property type="term" value="C:cytosol"/>
    <property type="evidence" value="ECO:0007669"/>
    <property type="project" value="TreeGrafter"/>
</dbReference>
<dbReference type="InterPro" id="IPR018253">
    <property type="entry name" value="DnaJ_domain_CS"/>
</dbReference>
<dbReference type="EMBL" id="JADGJH010001704">
    <property type="protein sequence ID" value="KAJ3110679.1"/>
    <property type="molecule type" value="Genomic_DNA"/>
</dbReference>
<dbReference type="GO" id="GO:0006457">
    <property type="term" value="P:protein folding"/>
    <property type="evidence" value="ECO:0007669"/>
    <property type="project" value="InterPro"/>
</dbReference>
<dbReference type="FunFam" id="2.60.260.20:FF:000006">
    <property type="entry name" value="DnaJ subfamily B member 13"/>
    <property type="match status" value="1"/>
</dbReference>
<dbReference type="Gene3D" id="1.10.287.110">
    <property type="entry name" value="DnaJ domain"/>
    <property type="match status" value="1"/>
</dbReference>
<keyword evidence="1" id="KW-0143">Chaperone</keyword>
<evidence type="ECO:0000313" key="3">
    <source>
        <dbReference type="EMBL" id="KAJ3110679.1"/>
    </source>
</evidence>
<dbReference type="InterPro" id="IPR051339">
    <property type="entry name" value="DnaJ_subfamily_B"/>
</dbReference>
<dbReference type="PROSITE" id="PS50076">
    <property type="entry name" value="DNAJ_2"/>
    <property type="match status" value="1"/>
</dbReference>
<dbReference type="AlphaFoldDB" id="A0AAD5X9R4"/>
<dbReference type="Gene3D" id="2.60.260.20">
    <property type="entry name" value="Urease metallochaperone UreE, N-terminal domain"/>
    <property type="match status" value="2"/>
</dbReference>
<feature type="domain" description="J" evidence="2">
    <location>
        <begin position="18"/>
        <end position="82"/>
    </location>
</feature>
<gene>
    <name evidence="3" type="primary">DNAJB13_1</name>
    <name evidence="3" type="ORF">HK100_002957</name>
</gene>
<sequence>MATGALGIADASNALIVDLYKNLNLERSADSDSIRKAYRKMALKYHPDKNNAGDAFDHFKMVSEAYDILSNQKLRAIYDQYGPDGLKYGVPSREGFEGYSGGYYYHGQPFETFAQFFGSKNPFADFFAVHDEAACSVGNRPNSGKTTAEASASNNSAFPHKFGEKFGGMYGMNSSKNAALNPPKQDPPVAANLDVTLEELYLGSIKKIKIFRKVLTEDGVTTTDVEKILTVEIQKGWKDGTRVTFPREGDQGPNKIPADIVFVIKELPHSRFKREGNDLVFITSMTLGQALLGTIVEVVTLDDRKLQIPINDVVHPEYVKAVSKEGMPISKSTERGKLLLRFHVTFPTFLNADQKKAIKGALQ</sequence>
<dbReference type="Proteomes" id="UP001211907">
    <property type="component" value="Unassembled WGS sequence"/>
</dbReference>
<dbReference type="Pfam" id="PF01556">
    <property type="entry name" value="DnaJ_C"/>
    <property type="match status" value="1"/>
</dbReference>
<dbReference type="InterPro" id="IPR036869">
    <property type="entry name" value="J_dom_sf"/>
</dbReference>
<dbReference type="GO" id="GO:0051082">
    <property type="term" value="F:unfolded protein binding"/>
    <property type="evidence" value="ECO:0007669"/>
    <property type="project" value="InterPro"/>
</dbReference>
<evidence type="ECO:0000256" key="1">
    <source>
        <dbReference type="ARBA" id="ARBA00023186"/>
    </source>
</evidence>
<comment type="caution">
    <text evidence="3">The sequence shown here is derived from an EMBL/GenBank/DDBJ whole genome shotgun (WGS) entry which is preliminary data.</text>
</comment>